<dbReference type="EMBL" id="JACZDF010000007">
    <property type="protein sequence ID" value="MBD9700208.1"/>
    <property type="molecule type" value="Genomic_DNA"/>
</dbReference>
<reference evidence="2 3" key="1">
    <citation type="submission" date="2020-09" db="EMBL/GenBank/DDBJ databases">
        <title>Flavimobilis rhizosphaerae sp. nov., isolated from rhizosphere soil of Spartina alterniflora.</title>
        <authorList>
            <person name="Hanqin C."/>
        </authorList>
    </citation>
    <scope>NUCLEOTIDE SEQUENCE [LARGE SCALE GENOMIC DNA]</scope>
    <source>
        <strain evidence="2 3">GY 10621</strain>
    </source>
</reference>
<evidence type="ECO:0000313" key="2">
    <source>
        <dbReference type="EMBL" id="MBD9700208.1"/>
    </source>
</evidence>
<protein>
    <submittedName>
        <fullName evidence="2">Uncharacterized protein</fullName>
    </submittedName>
</protein>
<accession>A0ABR9DSZ0</accession>
<sequence>MSDARTASPLTVVVAAVTALVVLVCAIAAASMLTGRPDAAATAGATVPSVPDGPAVTAVSRDDAAGRPAPGDEPTEASGTALEIAAAAVTGALGSSTCEDAAADTAALLAAISGLGEAATWIDRGVLDGAVGQPVEVFAERCGSAHASAVVGALGLPAVVSGPLAAYVANGGARSSVDAAAARDELAVGVPANLLVGESASRSVQQFMLPSGNIACAIGGDGARCEIADADFGTDPAGACMGRWGGLVTVGSGPGSPGCLEGWSALGGGTVLRYGESTRAGGFSCASSAEGVACRNDATGHGFWLRSSAFLVF</sequence>
<dbReference type="RefSeq" id="WP_192281380.1">
    <property type="nucleotide sequence ID" value="NZ_JACZDF010000007.1"/>
</dbReference>
<evidence type="ECO:0000313" key="3">
    <source>
        <dbReference type="Proteomes" id="UP000642107"/>
    </source>
</evidence>
<name>A0ABR9DSZ0_9MICO</name>
<evidence type="ECO:0000256" key="1">
    <source>
        <dbReference type="SAM" id="MobiDB-lite"/>
    </source>
</evidence>
<feature type="region of interest" description="Disordered" evidence="1">
    <location>
        <begin position="42"/>
        <end position="77"/>
    </location>
</feature>
<comment type="caution">
    <text evidence="2">The sequence shown here is derived from an EMBL/GenBank/DDBJ whole genome shotgun (WGS) entry which is preliminary data.</text>
</comment>
<gene>
    <name evidence="2" type="ORF">IGS67_12040</name>
</gene>
<organism evidence="2 3">
    <name type="scientific">Flavimobilis rhizosphaerae</name>
    <dbReference type="NCBI Taxonomy" id="2775421"/>
    <lineage>
        <taxon>Bacteria</taxon>
        <taxon>Bacillati</taxon>
        <taxon>Actinomycetota</taxon>
        <taxon>Actinomycetes</taxon>
        <taxon>Micrococcales</taxon>
        <taxon>Jonesiaceae</taxon>
        <taxon>Flavimobilis</taxon>
    </lineage>
</organism>
<keyword evidence="3" id="KW-1185">Reference proteome</keyword>
<dbReference type="Proteomes" id="UP000642107">
    <property type="component" value="Unassembled WGS sequence"/>
</dbReference>
<proteinExistence type="predicted"/>